<keyword evidence="2" id="KW-1133">Transmembrane helix</keyword>
<dbReference type="Pfam" id="PF24748">
    <property type="entry name" value="Galaxin_repeat"/>
    <property type="match status" value="1"/>
</dbReference>
<sequence length="588" mass="63401">PGPVDPPIVSALHPRTATVNWTPPSPPNGIITNYSICVCPSSSVAVPGNVTTSTLLDLLPYQAYMVQVTAGPAYGNSGCSVSGMSESFQTPPAAPEGVPAPHLYSETPTSVLLSWGAPERSNGPLERTLGWYHHQTISASWSQSTEGGSPRAGLTSEPEGMSAPEVIPVNGSAARVLWLPPQQPNGAVTGYHIYLNDHLHASVDNSSGSYLLGNLLPFTVYNIQVHTYKTRYTHLCVHILTVFFNSVLIQVEVCTVYTCLRSNVTQTTTVEDLPADLDTPHTQVLSPRVVRLDWSHPGRPSGIMLGYEILRRTLRSCAITSSVGEDSAGLTLRCSYLQCPATHGVCGVSCFHIDTQVCCDGRIYTKRPRHHCCQDNYLSWSNSTDPVCCSGKLLPVLPDHQCCGDYYVRVKSDEYCCPDHSWGRVSVGLGDSCCGGVPYSLRGGQLCCSGTLHDGFGVRCCGGRLVEDTLVCCGEADRGEVHTYVPGFICCGRDYINSSTSLCCESRDGKPTIHPAGNITVTMKCCGSEVIHQEEECCNGIGYNPERHVCADQPTPGLPIQVRVCPALAVIRLCVCTFFCLLAFFTIL</sequence>
<evidence type="ECO:0000256" key="2">
    <source>
        <dbReference type="SAM" id="Phobius"/>
    </source>
</evidence>
<dbReference type="CDD" id="cd00063">
    <property type="entry name" value="FN3"/>
    <property type="match status" value="2"/>
</dbReference>
<keyword evidence="2" id="KW-0472">Membrane</keyword>
<organism evidence="4">
    <name type="scientific">Tetraodon nigroviridis</name>
    <name type="common">Spotted green pufferfish</name>
    <name type="synonym">Chelonodon nigroviridis</name>
    <dbReference type="NCBI Taxonomy" id="99883"/>
    <lineage>
        <taxon>Eukaryota</taxon>
        <taxon>Metazoa</taxon>
        <taxon>Chordata</taxon>
        <taxon>Craniata</taxon>
        <taxon>Vertebrata</taxon>
        <taxon>Euteleostomi</taxon>
        <taxon>Actinopterygii</taxon>
        <taxon>Neopterygii</taxon>
        <taxon>Teleostei</taxon>
        <taxon>Neoteleostei</taxon>
        <taxon>Acanthomorphata</taxon>
        <taxon>Eupercaria</taxon>
        <taxon>Tetraodontiformes</taxon>
        <taxon>Tetradontoidea</taxon>
        <taxon>Tetraodontidae</taxon>
        <taxon>Tetraodon</taxon>
    </lineage>
</organism>
<dbReference type="AlphaFoldDB" id="Q4RKP2"/>
<dbReference type="InterPro" id="IPR003961">
    <property type="entry name" value="FN3_dom"/>
</dbReference>
<dbReference type="InterPro" id="IPR013783">
    <property type="entry name" value="Ig-like_fold"/>
</dbReference>
<feature type="domain" description="Fibronectin type-III" evidence="3">
    <location>
        <begin position="160"/>
        <end position="249"/>
    </location>
</feature>
<proteinExistence type="predicted"/>
<gene>
    <name evidence="4" type="ORF">GSTENG00032844001</name>
</gene>
<dbReference type="PANTHER" id="PTHR46957:SF7">
    <property type="entry name" value="USHERIN"/>
    <property type="match status" value="1"/>
</dbReference>
<dbReference type="PROSITE" id="PS50853">
    <property type="entry name" value="FN3"/>
    <property type="match status" value="2"/>
</dbReference>
<feature type="domain" description="Fibronectin type-III" evidence="3">
    <location>
        <begin position="3"/>
        <end position="93"/>
    </location>
</feature>
<reference evidence="4" key="1">
    <citation type="journal article" date="2004" name="Nature">
        <title>Genome duplication in the teleost fish Tetraodon nigroviridis reveals the early vertebrate proto-karyotype.</title>
        <authorList>
            <person name="Jaillon O."/>
            <person name="Aury J.-M."/>
            <person name="Brunet F."/>
            <person name="Petit J.-L."/>
            <person name="Stange-Thomann N."/>
            <person name="Mauceli E."/>
            <person name="Bouneau L."/>
            <person name="Fischer C."/>
            <person name="Ozouf-Costaz C."/>
            <person name="Bernot A."/>
            <person name="Nicaud S."/>
            <person name="Jaffe D."/>
            <person name="Fisher S."/>
            <person name="Lutfalla G."/>
            <person name="Dossat C."/>
            <person name="Segurens B."/>
            <person name="Dasilva C."/>
            <person name="Salanoubat M."/>
            <person name="Levy M."/>
            <person name="Boudet N."/>
            <person name="Castellano S."/>
            <person name="Anthouard V."/>
            <person name="Jubin C."/>
            <person name="Castelli V."/>
            <person name="Katinka M."/>
            <person name="Vacherie B."/>
            <person name="Biemont C."/>
            <person name="Skalli Z."/>
            <person name="Cattolico L."/>
            <person name="Poulain J."/>
            <person name="De Berardinis V."/>
            <person name="Cruaud C."/>
            <person name="Duprat S."/>
            <person name="Brottier P."/>
            <person name="Coutanceau J.-P."/>
            <person name="Gouzy J."/>
            <person name="Parra G."/>
            <person name="Lardier G."/>
            <person name="Chapple C."/>
            <person name="McKernan K.J."/>
            <person name="McEwan P."/>
            <person name="Bosak S."/>
            <person name="Kellis M."/>
            <person name="Volff J.-N."/>
            <person name="Guigo R."/>
            <person name="Zody M.C."/>
            <person name="Mesirov J."/>
            <person name="Lindblad-Toh K."/>
            <person name="Birren B."/>
            <person name="Nusbaum C."/>
            <person name="Kahn D."/>
            <person name="Robinson-Rechavi M."/>
            <person name="Laudet V."/>
            <person name="Schachter V."/>
            <person name="Quetier F."/>
            <person name="Saurin W."/>
            <person name="Scarpelli C."/>
            <person name="Wincker P."/>
            <person name="Lander E.S."/>
            <person name="Weissenbach J."/>
            <person name="Roest Crollius H."/>
        </authorList>
    </citation>
    <scope>NUCLEOTIDE SEQUENCE [LARGE SCALE GENOMIC DNA]</scope>
</reference>
<protein>
    <submittedName>
        <fullName evidence="4">Chromosome 5 SCAF15026, whole genome shotgun sequence</fullName>
    </submittedName>
</protein>
<dbReference type="KEGG" id="tng:GSTEN00032844G001"/>
<name>Q4RKP2_TETNG</name>
<dbReference type="EMBL" id="CAAE01015026">
    <property type="protein sequence ID" value="CAG11040.1"/>
    <property type="molecule type" value="Genomic_DNA"/>
</dbReference>
<feature type="non-terminal residue" evidence="4">
    <location>
        <position position="1"/>
    </location>
</feature>
<dbReference type="Gene3D" id="2.60.40.10">
    <property type="entry name" value="Immunoglobulins"/>
    <property type="match status" value="2"/>
</dbReference>
<dbReference type="PANTHER" id="PTHR46957">
    <property type="entry name" value="CYTOKINE RECEPTOR"/>
    <property type="match status" value="1"/>
</dbReference>
<evidence type="ECO:0000259" key="3">
    <source>
        <dbReference type="PROSITE" id="PS50853"/>
    </source>
</evidence>
<dbReference type="SMART" id="SM00060">
    <property type="entry name" value="FN3"/>
    <property type="match status" value="2"/>
</dbReference>
<evidence type="ECO:0000256" key="1">
    <source>
        <dbReference type="SAM" id="MobiDB-lite"/>
    </source>
</evidence>
<dbReference type="OrthoDB" id="8875361at2759"/>
<dbReference type="InterPro" id="IPR056601">
    <property type="entry name" value="Galaxin_dom"/>
</dbReference>
<keyword evidence="2" id="KW-0812">Transmembrane</keyword>
<feature type="transmembrane region" description="Helical" evidence="2">
    <location>
        <begin position="567"/>
        <end position="587"/>
    </location>
</feature>
<dbReference type="Pfam" id="PF00041">
    <property type="entry name" value="fn3"/>
    <property type="match status" value="2"/>
</dbReference>
<reference evidence="4" key="2">
    <citation type="submission" date="2004-02" db="EMBL/GenBank/DDBJ databases">
        <authorList>
            <consortium name="Genoscope"/>
            <consortium name="Whitehead Institute Centre for Genome Research"/>
        </authorList>
    </citation>
    <scope>NUCLEOTIDE SEQUENCE</scope>
</reference>
<feature type="region of interest" description="Disordered" evidence="1">
    <location>
        <begin position="140"/>
        <end position="160"/>
    </location>
</feature>
<evidence type="ECO:0000313" key="4">
    <source>
        <dbReference type="EMBL" id="CAG11040.1"/>
    </source>
</evidence>
<dbReference type="SUPFAM" id="SSF49265">
    <property type="entry name" value="Fibronectin type III"/>
    <property type="match status" value="2"/>
</dbReference>
<dbReference type="InterPro" id="IPR050713">
    <property type="entry name" value="RTP_Phos/Ushers"/>
</dbReference>
<accession>Q4RKP2</accession>
<dbReference type="InterPro" id="IPR036116">
    <property type="entry name" value="FN3_sf"/>
</dbReference>